<dbReference type="Gene3D" id="3.40.640.10">
    <property type="entry name" value="Type I PLP-dependent aspartate aminotransferase-like (Major domain)"/>
    <property type="match status" value="1"/>
</dbReference>
<keyword evidence="4" id="KW-0032">Aminotransferase</keyword>
<reference evidence="5" key="1">
    <citation type="submission" date="2020-09" db="EMBL/GenBank/DDBJ databases">
        <title>Complete genome sequencing of Faecalibacillus intestinalis strain 14EGH31.</title>
        <authorList>
            <person name="Sakamoto M."/>
            <person name="Murakami T."/>
            <person name="Mori H."/>
        </authorList>
    </citation>
    <scope>NUCLEOTIDE SEQUENCE [LARGE SCALE GENOMIC DNA]</scope>
    <source>
        <strain evidence="5">14EGH31</strain>
    </source>
</reference>
<dbReference type="InterPro" id="IPR015424">
    <property type="entry name" value="PyrdxlP-dep_Trfase"/>
</dbReference>
<evidence type="ECO:0000313" key="4">
    <source>
        <dbReference type="EMBL" id="BCL57380.1"/>
    </source>
</evidence>
<sequence length="377" mass="42760">MIYLDYAANIPIEKEVLDTYYQATMKYFANPNASHTLGLQAKEVIDQTTKHIAEQLHVLPEEIIYTSGASEANNLAIKGILERYKHRGKHVLISPLEHNSILSSLTKMQENGFIVEMIPLKEDGQVNVEKMKSMIQEDTILVSVCSVDSELGIRQLIEEIGEVLKDYKYCFFHSDASQAIGKVAIDYQNVDLVTIAPHKFYGMLGTGMLIKKKKVGLKTQIDGGKSTTVFRSGTPELAHIVSIEKALEIALSKQQERETYVKSINHQMLEPLKQYDQVLINRTKYSLPHVINISLKGMKATKFAQMLDQQGIYISTKTSCCPVETPSKMVYALYQDRQRAMSSFRISLSHLTTEKEVQDFLKIFDQCYKECFENGKI</sequence>
<evidence type="ECO:0000256" key="1">
    <source>
        <dbReference type="ARBA" id="ARBA00001933"/>
    </source>
</evidence>
<evidence type="ECO:0000259" key="3">
    <source>
        <dbReference type="Pfam" id="PF00266"/>
    </source>
</evidence>
<gene>
    <name evidence="4" type="ORF">Fi14EGH31_10920</name>
</gene>
<dbReference type="InterPro" id="IPR015421">
    <property type="entry name" value="PyrdxlP-dep_Trfase_major"/>
</dbReference>
<dbReference type="InterPro" id="IPR015422">
    <property type="entry name" value="PyrdxlP-dep_Trfase_small"/>
</dbReference>
<dbReference type="GeneID" id="70579527"/>
<dbReference type="AlphaFoldDB" id="A0A7I8E0T8"/>
<dbReference type="PANTHER" id="PTHR11601">
    <property type="entry name" value="CYSTEINE DESULFURYLASE FAMILY MEMBER"/>
    <property type="match status" value="1"/>
</dbReference>
<dbReference type="Gene3D" id="3.90.1150.10">
    <property type="entry name" value="Aspartate Aminotransferase, domain 1"/>
    <property type="match status" value="1"/>
</dbReference>
<organism evidence="4 5">
    <name type="scientific">Faecalibacillus intestinalis</name>
    <dbReference type="NCBI Taxonomy" id="1982626"/>
    <lineage>
        <taxon>Bacteria</taxon>
        <taxon>Bacillati</taxon>
        <taxon>Bacillota</taxon>
        <taxon>Erysipelotrichia</taxon>
        <taxon>Erysipelotrichales</taxon>
        <taxon>Coprobacillaceae</taxon>
        <taxon>Faecalibacillus</taxon>
    </lineage>
</organism>
<dbReference type="Pfam" id="PF00266">
    <property type="entry name" value="Aminotran_5"/>
    <property type="match status" value="1"/>
</dbReference>
<dbReference type="RefSeq" id="WP_195946641.1">
    <property type="nucleotide sequence ID" value="NZ_AP024085.1"/>
</dbReference>
<dbReference type="SUPFAM" id="SSF53383">
    <property type="entry name" value="PLP-dependent transferases"/>
    <property type="match status" value="1"/>
</dbReference>
<dbReference type="Proteomes" id="UP000593842">
    <property type="component" value="Chromosome"/>
</dbReference>
<keyword evidence="2" id="KW-0663">Pyridoxal phosphate</keyword>
<proteinExistence type="predicted"/>
<keyword evidence="4" id="KW-0808">Transferase</keyword>
<name>A0A7I8E0T8_9FIRM</name>
<dbReference type="PANTHER" id="PTHR11601:SF50">
    <property type="entry name" value="CYSTEINE DESULFURASE ISCS 2-RELATED"/>
    <property type="match status" value="1"/>
</dbReference>
<evidence type="ECO:0000313" key="5">
    <source>
        <dbReference type="Proteomes" id="UP000593842"/>
    </source>
</evidence>
<dbReference type="KEGG" id="fit:Fi14EGH31_10920"/>
<feature type="domain" description="Aminotransferase class V" evidence="3">
    <location>
        <begin position="2"/>
        <end position="360"/>
    </location>
</feature>
<dbReference type="PIRSF" id="PIRSF005572">
    <property type="entry name" value="NifS"/>
    <property type="match status" value="1"/>
</dbReference>
<evidence type="ECO:0000256" key="2">
    <source>
        <dbReference type="ARBA" id="ARBA00022898"/>
    </source>
</evidence>
<protein>
    <submittedName>
        <fullName evidence="4">Aminotransferase V</fullName>
    </submittedName>
</protein>
<dbReference type="InterPro" id="IPR016454">
    <property type="entry name" value="Cysteine_dSase"/>
</dbReference>
<accession>A0A7I8E0T8</accession>
<dbReference type="EMBL" id="AP024085">
    <property type="protein sequence ID" value="BCL57380.1"/>
    <property type="molecule type" value="Genomic_DNA"/>
</dbReference>
<comment type="cofactor">
    <cofactor evidence="1">
        <name>pyridoxal 5'-phosphate</name>
        <dbReference type="ChEBI" id="CHEBI:597326"/>
    </cofactor>
</comment>
<dbReference type="InterPro" id="IPR000192">
    <property type="entry name" value="Aminotrans_V_dom"/>
</dbReference>
<dbReference type="GO" id="GO:0008483">
    <property type="term" value="F:transaminase activity"/>
    <property type="evidence" value="ECO:0007669"/>
    <property type="project" value="UniProtKB-KW"/>
</dbReference>